<dbReference type="EMBL" id="CM010715">
    <property type="protein sequence ID" value="RZC48257.1"/>
    <property type="molecule type" value="Genomic_DNA"/>
</dbReference>
<accession>A0A4Y7IH70</accession>
<dbReference type="Proteomes" id="UP000316621">
    <property type="component" value="Chromosome 1"/>
</dbReference>
<evidence type="ECO:0000313" key="2">
    <source>
        <dbReference type="Proteomes" id="UP000316621"/>
    </source>
</evidence>
<dbReference type="Gramene" id="RZC48257">
    <property type="protein sequence ID" value="RZC48257"/>
    <property type="gene ID" value="C5167_041211"/>
</dbReference>
<evidence type="ECO:0000313" key="1">
    <source>
        <dbReference type="EMBL" id="RZC48257.1"/>
    </source>
</evidence>
<gene>
    <name evidence="1" type="ORF">C5167_041211</name>
</gene>
<proteinExistence type="predicted"/>
<dbReference type="AlphaFoldDB" id="A0A4Y7IH70"/>
<organism evidence="1 2">
    <name type="scientific">Papaver somniferum</name>
    <name type="common">Opium poppy</name>
    <dbReference type="NCBI Taxonomy" id="3469"/>
    <lineage>
        <taxon>Eukaryota</taxon>
        <taxon>Viridiplantae</taxon>
        <taxon>Streptophyta</taxon>
        <taxon>Embryophyta</taxon>
        <taxon>Tracheophyta</taxon>
        <taxon>Spermatophyta</taxon>
        <taxon>Magnoliopsida</taxon>
        <taxon>Ranunculales</taxon>
        <taxon>Papaveraceae</taxon>
        <taxon>Papaveroideae</taxon>
        <taxon>Papaver</taxon>
    </lineage>
</organism>
<name>A0A4Y7IH70_PAPSO</name>
<keyword evidence="2" id="KW-1185">Reference proteome</keyword>
<protein>
    <submittedName>
        <fullName evidence="1">Uncharacterized protein</fullName>
    </submittedName>
</protein>
<reference evidence="1 2" key="1">
    <citation type="journal article" date="2018" name="Science">
        <title>The opium poppy genome and morphinan production.</title>
        <authorList>
            <person name="Guo L."/>
            <person name="Winzer T."/>
            <person name="Yang X."/>
            <person name="Li Y."/>
            <person name="Ning Z."/>
            <person name="He Z."/>
            <person name="Teodor R."/>
            <person name="Lu Y."/>
            <person name="Bowser T.A."/>
            <person name="Graham I.A."/>
            <person name="Ye K."/>
        </authorList>
    </citation>
    <scope>NUCLEOTIDE SEQUENCE [LARGE SCALE GENOMIC DNA]</scope>
    <source>
        <strain evidence="2">cv. HN1</strain>
        <tissue evidence="1">Leaves</tissue>
    </source>
</reference>
<sequence length="114" mass="13393">MIFSINNIWIIDEKVIGENFRLQFSNGNKGLRESIMSLTPSGLCQDHYLRSFCSFLTIVYFAFRFALLRSACFYVIEYLKPDVASVQFCSNTYMIYLLRPFHMRFSSKLLLPFS</sequence>